<feature type="compositionally biased region" description="Basic and acidic residues" evidence="5">
    <location>
        <begin position="13"/>
        <end position="39"/>
    </location>
</feature>
<evidence type="ECO:0000313" key="7">
    <source>
        <dbReference type="Proteomes" id="UP000887540"/>
    </source>
</evidence>
<protein>
    <submittedName>
        <fullName evidence="8">Uncharacterized protein</fullName>
    </submittedName>
</protein>
<comment type="subcellular location">
    <subcellularLocation>
        <location evidence="1">Membrane</location>
    </subcellularLocation>
</comment>
<dbReference type="Proteomes" id="UP000887540">
    <property type="component" value="Unplaced"/>
</dbReference>
<evidence type="ECO:0000256" key="5">
    <source>
        <dbReference type="SAM" id="MobiDB-lite"/>
    </source>
</evidence>
<dbReference type="GO" id="GO:0016020">
    <property type="term" value="C:membrane"/>
    <property type="evidence" value="ECO:0007669"/>
    <property type="project" value="UniProtKB-SubCell"/>
</dbReference>
<feature type="compositionally biased region" description="Acidic residues" evidence="5">
    <location>
        <begin position="42"/>
        <end position="59"/>
    </location>
</feature>
<evidence type="ECO:0000256" key="2">
    <source>
        <dbReference type="ARBA" id="ARBA00022692"/>
    </source>
</evidence>
<dbReference type="AlphaFoldDB" id="A0A914C3Z7"/>
<dbReference type="WBParaSite" id="ACRNAN_Path_223.g829.t1">
    <property type="protein sequence ID" value="ACRNAN_Path_223.g829.t1"/>
    <property type="gene ID" value="ACRNAN_Path_223.g829"/>
</dbReference>
<keyword evidence="3 6" id="KW-1133">Transmembrane helix</keyword>
<feature type="region of interest" description="Disordered" evidence="5">
    <location>
        <begin position="1"/>
        <end position="89"/>
    </location>
</feature>
<keyword evidence="7" id="KW-1185">Reference proteome</keyword>
<evidence type="ECO:0000256" key="3">
    <source>
        <dbReference type="ARBA" id="ARBA00022989"/>
    </source>
</evidence>
<evidence type="ECO:0000256" key="6">
    <source>
        <dbReference type="SAM" id="Phobius"/>
    </source>
</evidence>
<keyword evidence="4 6" id="KW-0472">Membrane</keyword>
<dbReference type="InterPro" id="IPR038599">
    <property type="entry name" value="LAP1C-like_C_sf"/>
</dbReference>
<name>A0A914C3Z7_9BILA</name>
<organism evidence="7 8">
    <name type="scientific">Acrobeloides nanus</name>
    <dbReference type="NCBI Taxonomy" id="290746"/>
    <lineage>
        <taxon>Eukaryota</taxon>
        <taxon>Metazoa</taxon>
        <taxon>Ecdysozoa</taxon>
        <taxon>Nematoda</taxon>
        <taxon>Chromadorea</taxon>
        <taxon>Rhabditida</taxon>
        <taxon>Tylenchina</taxon>
        <taxon>Cephalobomorpha</taxon>
        <taxon>Cephaloboidea</taxon>
        <taxon>Cephalobidae</taxon>
        <taxon>Acrobeloides</taxon>
    </lineage>
</organism>
<reference evidence="8" key="1">
    <citation type="submission" date="2022-11" db="UniProtKB">
        <authorList>
            <consortium name="WormBaseParasite"/>
        </authorList>
    </citation>
    <scope>IDENTIFICATION</scope>
</reference>
<proteinExistence type="predicted"/>
<evidence type="ECO:0000313" key="8">
    <source>
        <dbReference type="WBParaSite" id="ACRNAN_Path_223.g829.t1"/>
    </source>
</evidence>
<dbReference type="Gene3D" id="3.40.50.12190">
    <property type="match status" value="1"/>
</dbReference>
<sequence length="294" mass="34171">MKNDPELLPNESDLSHEDREGPSDRSPYHEAKQALREMAGDSFEDTDEEFEITQDDEDGQVGVRLLRTSRRPSPNVQSSAKSRTRSRSKRRDETSTYGFWDFYDYIHKRINEYKYALVLSLLIAIILILFIIAISYIFFPSNSTELNLKKYEAFKIQVNERFKTPNQRNLQSIMYYLGRRITGIDKSTDPLFILVAASNEKQLLKFLKDFKDLLNESKEMELLNLTSLSNRLELSANVSRILDEEKGVILHRIDRLTADTPQVLHAMSDSETAPHKSKMSKAIWRMNGDLRNFH</sequence>
<evidence type="ECO:0000256" key="4">
    <source>
        <dbReference type="ARBA" id="ARBA00023136"/>
    </source>
</evidence>
<accession>A0A914C3Z7</accession>
<evidence type="ECO:0000256" key="1">
    <source>
        <dbReference type="ARBA" id="ARBA00004370"/>
    </source>
</evidence>
<keyword evidence="2 6" id="KW-0812">Transmembrane</keyword>
<feature type="transmembrane region" description="Helical" evidence="6">
    <location>
        <begin position="115"/>
        <end position="139"/>
    </location>
</feature>